<protein>
    <submittedName>
        <fullName evidence="2">Uncharacterized protein</fullName>
    </submittedName>
</protein>
<evidence type="ECO:0000256" key="1">
    <source>
        <dbReference type="SAM" id="MobiDB-lite"/>
    </source>
</evidence>
<evidence type="ECO:0000313" key="3">
    <source>
        <dbReference type="Proteomes" id="UP000284452"/>
    </source>
</evidence>
<organism evidence="2 3">
    <name type="scientific">Toxoplasma gondii CAST</name>
    <dbReference type="NCBI Taxonomy" id="943122"/>
    <lineage>
        <taxon>Eukaryota</taxon>
        <taxon>Sar</taxon>
        <taxon>Alveolata</taxon>
        <taxon>Apicomplexa</taxon>
        <taxon>Conoidasida</taxon>
        <taxon>Coccidia</taxon>
        <taxon>Eucoccidiorida</taxon>
        <taxon>Eimeriorina</taxon>
        <taxon>Sarcocystidae</taxon>
        <taxon>Toxoplasma</taxon>
    </lineage>
</organism>
<name>A0A425HWJ9_TOXGO</name>
<accession>A0A425HWJ9</accession>
<proteinExistence type="predicted"/>
<comment type="caution">
    <text evidence="2">The sequence shown here is derived from an EMBL/GenBank/DDBJ whole genome shotgun (WGS) entry which is preliminary data.</text>
</comment>
<feature type="region of interest" description="Disordered" evidence="1">
    <location>
        <begin position="33"/>
        <end position="53"/>
    </location>
</feature>
<dbReference type="AlphaFoldDB" id="A0A425HWJ9"/>
<dbReference type="EMBL" id="AHIV02001263">
    <property type="protein sequence ID" value="RQX70627.1"/>
    <property type="molecule type" value="Genomic_DNA"/>
</dbReference>
<feature type="non-terminal residue" evidence="2">
    <location>
        <position position="1"/>
    </location>
</feature>
<evidence type="ECO:0000313" key="2">
    <source>
        <dbReference type="EMBL" id="RQX70627.1"/>
    </source>
</evidence>
<dbReference type="VEuPathDB" id="ToxoDB:TGCAST_249425B"/>
<dbReference type="Proteomes" id="UP000284452">
    <property type="component" value="Unassembled WGS sequence"/>
</dbReference>
<feature type="compositionally biased region" description="Basic residues" evidence="1">
    <location>
        <begin position="97"/>
        <end position="111"/>
    </location>
</feature>
<gene>
    <name evidence="2" type="ORF">TGCAST_249425B</name>
</gene>
<feature type="region of interest" description="Disordered" evidence="1">
    <location>
        <begin position="79"/>
        <end position="150"/>
    </location>
</feature>
<reference evidence="2 3" key="1">
    <citation type="submission" date="2017-10" db="EMBL/GenBank/DDBJ databases">
        <authorList>
            <person name="Sibley D."/>
            <person name="Venepally P."/>
            <person name="Karamycheva S."/>
            <person name="Hadjithomas M."/>
            <person name="Khan A."/>
            <person name="Brunk B."/>
            <person name="Roos D."/>
            <person name="Caler E."/>
            <person name="Lorenzi H."/>
        </authorList>
    </citation>
    <scope>NUCLEOTIDE SEQUENCE [LARGE SCALE GENOMIC DNA]</scope>
    <source>
        <strain evidence="2 3">CAST</strain>
    </source>
</reference>
<sequence length="150" mass="16650">DSSVEPLPGDRVVGARPAAEVEIVVLLRNKREARRRPARLPRCSSVSGRARWGGSARDLERLLLSVEPRDSLCRAIPWGVRRDRTTRAPRSAEASARRTRSQPRALLHRRQSPPPGQGGVWGTEGGCRDAHHKPTRPQNSNGDGTFRKEN</sequence>